<keyword evidence="6 10" id="KW-0479">Metal-binding</keyword>
<dbReference type="NCBIfam" id="TIGR01549">
    <property type="entry name" value="HAD-SF-IA-v1"/>
    <property type="match status" value="1"/>
</dbReference>
<comment type="similarity">
    <text evidence="4 10">Belongs to the HAD-like hydrolase superfamily. CbbY/CbbZ/Gph/YieH family.</text>
</comment>
<dbReference type="Proteomes" id="UP001597302">
    <property type="component" value="Unassembled WGS sequence"/>
</dbReference>
<evidence type="ECO:0000256" key="1">
    <source>
        <dbReference type="ARBA" id="ARBA00000830"/>
    </source>
</evidence>
<dbReference type="InterPro" id="IPR023198">
    <property type="entry name" value="PGP-like_dom2"/>
</dbReference>
<dbReference type="InterPro" id="IPR023214">
    <property type="entry name" value="HAD_sf"/>
</dbReference>
<dbReference type="InterPro" id="IPR041492">
    <property type="entry name" value="HAD_2"/>
</dbReference>
<evidence type="ECO:0000256" key="3">
    <source>
        <dbReference type="ARBA" id="ARBA00004818"/>
    </source>
</evidence>
<evidence type="ECO:0000256" key="8">
    <source>
        <dbReference type="ARBA" id="ARBA00022842"/>
    </source>
</evidence>
<dbReference type="EC" id="3.1.3.18" evidence="5 10"/>
<dbReference type="InterPro" id="IPR036412">
    <property type="entry name" value="HAD-like_sf"/>
</dbReference>
<keyword evidence="8 10" id="KW-0460">Magnesium</keyword>
<comment type="cofactor">
    <cofactor evidence="2 10">
        <name>Mg(2+)</name>
        <dbReference type="ChEBI" id="CHEBI:18420"/>
    </cofactor>
</comment>
<keyword evidence="12" id="KW-1185">Reference proteome</keyword>
<proteinExistence type="inferred from homology"/>
<dbReference type="Gene3D" id="3.40.50.1000">
    <property type="entry name" value="HAD superfamily/HAD-like"/>
    <property type="match status" value="1"/>
</dbReference>
<comment type="pathway">
    <text evidence="3 10">Organic acid metabolism; glycolate biosynthesis; glycolate from 2-phosphoglycolate: step 1/1.</text>
</comment>
<comment type="function">
    <text evidence="10">Specifically catalyzes the dephosphorylation of 2-phosphoglycolate. Is involved in the dissimilation of the intracellular 2-phosphoglycolate formed during the DNA repair of 3'-phosphoglycolate ends, a major class of DNA lesions induced by oxidative stress.</text>
</comment>
<feature type="binding site" evidence="10">
    <location>
        <position position="12"/>
    </location>
    <ligand>
        <name>Mg(2+)</name>
        <dbReference type="ChEBI" id="CHEBI:18420"/>
    </ligand>
</feature>
<evidence type="ECO:0000256" key="6">
    <source>
        <dbReference type="ARBA" id="ARBA00022723"/>
    </source>
</evidence>
<dbReference type="NCBIfam" id="TIGR01449">
    <property type="entry name" value="PGP_bact"/>
    <property type="match status" value="1"/>
</dbReference>
<comment type="catalytic activity">
    <reaction evidence="1 10">
        <text>2-phosphoglycolate + H2O = glycolate + phosphate</text>
        <dbReference type="Rhea" id="RHEA:14369"/>
        <dbReference type="ChEBI" id="CHEBI:15377"/>
        <dbReference type="ChEBI" id="CHEBI:29805"/>
        <dbReference type="ChEBI" id="CHEBI:43474"/>
        <dbReference type="ChEBI" id="CHEBI:58033"/>
        <dbReference type="EC" id="3.1.3.18"/>
    </reaction>
</comment>
<protein>
    <recommendedName>
        <fullName evidence="5 10">Phosphoglycolate phosphatase</fullName>
        <shortName evidence="10">PGP</shortName>
        <shortName evidence="10">PGPase</shortName>
        <ecNumber evidence="5 10">3.1.3.18</ecNumber>
    </recommendedName>
</protein>
<accession>A0ABW4DYB9</accession>
<evidence type="ECO:0000256" key="4">
    <source>
        <dbReference type="ARBA" id="ARBA00006171"/>
    </source>
</evidence>
<dbReference type="InterPro" id="IPR050155">
    <property type="entry name" value="HAD-like_hydrolase_sf"/>
</dbReference>
<dbReference type="GO" id="GO:0008967">
    <property type="term" value="F:phosphoglycolate phosphatase activity"/>
    <property type="evidence" value="ECO:0007669"/>
    <property type="project" value="UniProtKB-EC"/>
</dbReference>
<reference evidence="12" key="1">
    <citation type="journal article" date="2019" name="Int. J. Syst. Evol. Microbiol.">
        <title>The Global Catalogue of Microorganisms (GCM) 10K type strain sequencing project: providing services to taxonomists for standard genome sequencing and annotation.</title>
        <authorList>
            <consortium name="The Broad Institute Genomics Platform"/>
            <consortium name="The Broad Institute Genome Sequencing Center for Infectious Disease"/>
            <person name="Wu L."/>
            <person name="Ma J."/>
        </authorList>
    </citation>
    <scope>NUCLEOTIDE SEQUENCE [LARGE SCALE GENOMIC DNA]</scope>
    <source>
        <strain evidence="12">CCM 8875</strain>
    </source>
</reference>
<feature type="binding site" evidence="10">
    <location>
        <position position="10"/>
    </location>
    <ligand>
        <name>Mg(2+)</name>
        <dbReference type="ChEBI" id="CHEBI:18420"/>
    </ligand>
</feature>
<evidence type="ECO:0000256" key="5">
    <source>
        <dbReference type="ARBA" id="ARBA00013078"/>
    </source>
</evidence>
<organism evidence="11 12">
    <name type="scientific">Paracoccus nototheniae</name>
    <dbReference type="NCBI Taxonomy" id="2489002"/>
    <lineage>
        <taxon>Bacteria</taxon>
        <taxon>Pseudomonadati</taxon>
        <taxon>Pseudomonadota</taxon>
        <taxon>Alphaproteobacteria</taxon>
        <taxon>Rhodobacterales</taxon>
        <taxon>Paracoccaceae</taxon>
        <taxon>Paracoccus</taxon>
    </lineage>
</organism>
<feature type="binding site" evidence="10">
    <location>
        <position position="171"/>
    </location>
    <ligand>
        <name>Mg(2+)</name>
        <dbReference type="ChEBI" id="CHEBI:18420"/>
    </ligand>
</feature>
<dbReference type="InterPro" id="IPR037512">
    <property type="entry name" value="PGPase_prok"/>
</dbReference>
<dbReference type="HAMAP" id="MF_00495">
    <property type="entry name" value="GPH_hydrolase_bact"/>
    <property type="match status" value="1"/>
</dbReference>
<comment type="caution">
    <text evidence="11">The sequence shown here is derived from an EMBL/GenBank/DDBJ whole genome shotgun (WGS) entry which is preliminary data.</text>
</comment>
<dbReference type="SUPFAM" id="SSF56784">
    <property type="entry name" value="HAD-like"/>
    <property type="match status" value="1"/>
</dbReference>
<name>A0ABW4DYB9_9RHOB</name>
<feature type="active site" description="Nucleophile" evidence="10">
    <location>
        <position position="10"/>
    </location>
</feature>
<dbReference type="SFLD" id="SFLDG01129">
    <property type="entry name" value="C1.5:_HAD__Beta-PGM__Phosphata"/>
    <property type="match status" value="1"/>
</dbReference>
<dbReference type="EMBL" id="JBHTOQ010000022">
    <property type="protein sequence ID" value="MFD1481703.1"/>
    <property type="molecule type" value="Genomic_DNA"/>
</dbReference>
<dbReference type="InterPro" id="IPR006439">
    <property type="entry name" value="HAD-SF_hydro_IA"/>
</dbReference>
<evidence type="ECO:0000256" key="7">
    <source>
        <dbReference type="ARBA" id="ARBA00022801"/>
    </source>
</evidence>
<dbReference type="Gene3D" id="1.10.150.240">
    <property type="entry name" value="Putative phosphatase, domain 2"/>
    <property type="match status" value="1"/>
</dbReference>
<evidence type="ECO:0000256" key="9">
    <source>
        <dbReference type="ARBA" id="ARBA00023277"/>
    </source>
</evidence>
<dbReference type="SFLD" id="SFLDS00003">
    <property type="entry name" value="Haloacid_Dehalogenase"/>
    <property type="match status" value="1"/>
</dbReference>
<dbReference type="PANTHER" id="PTHR43434">
    <property type="entry name" value="PHOSPHOGLYCOLATE PHOSPHATASE"/>
    <property type="match status" value="1"/>
</dbReference>
<evidence type="ECO:0000256" key="10">
    <source>
        <dbReference type="HAMAP-Rule" id="MF_00495"/>
    </source>
</evidence>
<keyword evidence="9 10" id="KW-0119">Carbohydrate metabolism</keyword>
<dbReference type="Pfam" id="PF13419">
    <property type="entry name" value="HAD_2"/>
    <property type="match status" value="1"/>
</dbReference>
<gene>
    <name evidence="11" type="primary">gph</name>
    <name evidence="11" type="ORF">ACFQ5P_10380</name>
</gene>
<dbReference type="PANTHER" id="PTHR43434:SF1">
    <property type="entry name" value="PHOSPHOGLYCOLATE PHOSPHATASE"/>
    <property type="match status" value="1"/>
</dbReference>
<dbReference type="RefSeq" id="WP_131574535.1">
    <property type="nucleotide sequence ID" value="NZ_CBCSAJ010000024.1"/>
</dbReference>
<keyword evidence="7 10" id="KW-0378">Hydrolase</keyword>
<sequence>MNRPCPIVFDLDGTLIDSAPDIHACVNAVLRENDIAPLPLDRVRSFIGGGVDLLWTRVIAACAIEPVHRPALIAAFMARYHDATALTRLFPGAIEALGRLADAGHPLGLCTNKPMAPTRVVLDHFGLSHLMPVVIGGDSLPQRKPDPAPLRLALAQLGATGDAPRALYVGDSEFDAHCAAAVPVPFLIYSKGYRMTPIDELPHQAVFDHFDQLPGLVAATIAGSDVSAP</sequence>
<evidence type="ECO:0000256" key="2">
    <source>
        <dbReference type="ARBA" id="ARBA00001946"/>
    </source>
</evidence>
<evidence type="ECO:0000313" key="11">
    <source>
        <dbReference type="EMBL" id="MFD1481703.1"/>
    </source>
</evidence>
<evidence type="ECO:0000313" key="12">
    <source>
        <dbReference type="Proteomes" id="UP001597302"/>
    </source>
</evidence>